<feature type="region of interest" description="Disordered" evidence="1">
    <location>
        <begin position="1"/>
        <end position="47"/>
    </location>
</feature>
<protein>
    <submittedName>
        <fullName evidence="2">Uncharacterized protein</fullName>
    </submittedName>
</protein>
<accession>A0A423XE64</accession>
<gene>
    <name evidence="2" type="ORF">VPNG_04237</name>
</gene>
<dbReference type="InParanoid" id="A0A423XE64"/>
<dbReference type="EMBL" id="LKEB01000015">
    <property type="protein sequence ID" value="ROW14238.1"/>
    <property type="molecule type" value="Genomic_DNA"/>
</dbReference>
<sequence>MPSLRAEAPPHIPGEETIESLLGQSNQTSKASSKVKPLQELKPAQRQRTGIIELGKRKTRIQGDPWGHYLSWAGNVAHPEDRRVSDILKRLCEKLQAYKVQDTGDVRAIRELLEMVPTTDIETIASETADNGRYEVLKNNDTEEIVIFQVRSKTVRLMQAKDIDVEKPKSYRETRRAALSAAKAKQLTPDPSMTIDLQQYLMSEELVDNNDWLDLKEREQSIKSRKEGIVGDGKAEGKANSKMSVQLRKEEVRYKKEVARLFKRLRATIKEQYWLHKTPLQRAQCRTASLTASESQDAVLQDNLSTVKKNWQPKWSKIWLDSDFFHHYLIDQTAAKHAWDLVEEDVFIATDKNRRVIFANAEKLGEFLFGGEAMQTLARCLDMWQFFTPLPLPETSRHVVDEYIRRLHPDLDPSTVNIDHLYNAVMAVVHYGCWARKGDPYGMDIVRTVDTKFARSDMLVLQDTVFPSFAKAALGMASKITRFLVQPLDPTYYDECVRVFAALPENIRLSTDDEEDFISLFALGYNGYTQRHRDVKDIDGGLAGLFSTGDYKGKENYHLGQKLVILLLTPSRFAILGGNLCVPDLGIKVPYRPGTCVIVRGGALDHLVQDFTGNRYFIICTNHESSRQNALREMGDPRARRLPAQKPLAVPQRGGDTPGGSEDVGGPDEEEELDSDVSSLDSEESEESEDEMTAPCVNRRTDEDDNLTYTNKQLHGPNVLRWSSSSEASSLE</sequence>
<feature type="compositionally biased region" description="Acidic residues" evidence="1">
    <location>
        <begin position="665"/>
        <end position="692"/>
    </location>
</feature>
<feature type="compositionally biased region" description="Low complexity" evidence="1">
    <location>
        <begin position="723"/>
        <end position="732"/>
    </location>
</feature>
<dbReference type="OrthoDB" id="4638065at2759"/>
<feature type="region of interest" description="Disordered" evidence="1">
    <location>
        <begin position="637"/>
        <end position="732"/>
    </location>
</feature>
<name>A0A423XE64_9PEZI</name>
<reference evidence="2 3" key="1">
    <citation type="submission" date="2015-09" db="EMBL/GenBank/DDBJ databases">
        <title>Host preference determinants of Valsa canker pathogens revealed by comparative genomics.</title>
        <authorList>
            <person name="Yin Z."/>
            <person name="Huang L."/>
        </authorList>
    </citation>
    <scope>NUCLEOTIDE SEQUENCE [LARGE SCALE GENOMIC DNA]</scope>
    <source>
        <strain evidence="2 3">SXYLt</strain>
    </source>
</reference>
<evidence type="ECO:0000313" key="2">
    <source>
        <dbReference type="EMBL" id="ROW14238.1"/>
    </source>
</evidence>
<proteinExistence type="predicted"/>
<feature type="compositionally biased region" description="Polar residues" evidence="1">
    <location>
        <begin position="22"/>
        <end position="32"/>
    </location>
</feature>
<keyword evidence="3" id="KW-1185">Reference proteome</keyword>
<comment type="caution">
    <text evidence="2">The sequence shown here is derived from an EMBL/GenBank/DDBJ whole genome shotgun (WGS) entry which is preliminary data.</text>
</comment>
<dbReference type="Gene3D" id="3.60.130.30">
    <property type="match status" value="1"/>
</dbReference>
<dbReference type="AlphaFoldDB" id="A0A423XE64"/>
<dbReference type="Proteomes" id="UP000285146">
    <property type="component" value="Unassembled WGS sequence"/>
</dbReference>
<evidence type="ECO:0000313" key="3">
    <source>
        <dbReference type="Proteomes" id="UP000285146"/>
    </source>
</evidence>
<organism evidence="2 3">
    <name type="scientific">Cytospora leucostoma</name>
    <dbReference type="NCBI Taxonomy" id="1230097"/>
    <lineage>
        <taxon>Eukaryota</taxon>
        <taxon>Fungi</taxon>
        <taxon>Dikarya</taxon>
        <taxon>Ascomycota</taxon>
        <taxon>Pezizomycotina</taxon>
        <taxon>Sordariomycetes</taxon>
        <taxon>Sordariomycetidae</taxon>
        <taxon>Diaporthales</taxon>
        <taxon>Cytosporaceae</taxon>
        <taxon>Cytospora</taxon>
    </lineage>
</organism>
<evidence type="ECO:0000256" key="1">
    <source>
        <dbReference type="SAM" id="MobiDB-lite"/>
    </source>
</evidence>